<dbReference type="PANTHER" id="PTHR30573:SF0">
    <property type="entry name" value="QUINOLINATE SYNTHASE, CHLOROPLASTIC"/>
    <property type="match status" value="1"/>
</dbReference>
<comment type="cofactor">
    <cofactor evidence="1">
        <name>[4Fe-4S] cluster</name>
        <dbReference type="ChEBI" id="CHEBI:49883"/>
    </cofactor>
</comment>
<keyword evidence="6" id="KW-0808">Transferase</keyword>
<evidence type="ECO:0000256" key="1">
    <source>
        <dbReference type="ARBA" id="ARBA00001966"/>
    </source>
</evidence>
<dbReference type="Gene3D" id="3.40.50.10800">
    <property type="entry name" value="NadA-like"/>
    <property type="match status" value="3"/>
</dbReference>
<name>A0ABN5H024_9FIRM</name>
<dbReference type="NCBIfam" id="TIGR00550">
    <property type="entry name" value="nadA"/>
    <property type="match status" value="1"/>
</dbReference>
<dbReference type="EMBL" id="CP019454">
    <property type="protein sequence ID" value="AUW93366.1"/>
    <property type="molecule type" value="Genomic_DNA"/>
</dbReference>
<keyword evidence="9" id="KW-0411">Iron-sulfur</keyword>
<dbReference type="EC" id="2.5.1.72" evidence="3 10"/>
<keyword evidence="5" id="KW-0662">Pyridine nucleotide biosynthesis</keyword>
<dbReference type="InterPro" id="IPR003473">
    <property type="entry name" value="NadA"/>
</dbReference>
<proteinExistence type="predicted"/>
<dbReference type="Pfam" id="PF02445">
    <property type="entry name" value="NadA"/>
    <property type="match status" value="1"/>
</dbReference>
<evidence type="ECO:0000313" key="12">
    <source>
        <dbReference type="Proteomes" id="UP000325292"/>
    </source>
</evidence>
<gene>
    <name evidence="11" type="ORF">BXT84_04860</name>
</gene>
<dbReference type="PANTHER" id="PTHR30573">
    <property type="entry name" value="QUINOLINATE SYNTHETASE A"/>
    <property type="match status" value="1"/>
</dbReference>
<comment type="pathway">
    <text evidence="2">Cofactor biosynthesis; NAD(+) biosynthesis; quinolinate from iminoaspartate: step 1/1.</text>
</comment>
<evidence type="ECO:0000256" key="2">
    <source>
        <dbReference type="ARBA" id="ARBA00005065"/>
    </source>
</evidence>
<evidence type="ECO:0000256" key="6">
    <source>
        <dbReference type="ARBA" id="ARBA00022679"/>
    </source>
</evidence>
<accession>A0ABN5H024</accession>
<dbReference type="NCBIfam" id="NF006879">
    <property type="entry name" value="PRK09375.1-4"/>
    <property type="match status" value="1"/>
</dbReference>
<keyword evidence="12" id="KW-1185">Reference proteome</keyword>
<evidence type="ECO:0000256" key="10">
    <source>
        <dbReference type="NCBIfam" id="TIGR00550"/>
    </source>
</evidence>
<evidence type="ECO:0000256" key="3">
    <source>
        <dbReference type="ARBA" id="ARBA00012669"/>
    </source>
</evidence>
<evidence type="ECO:0000256" key="5">
    <source>
        <dbReference type="ARBA" id="ARBA00022642"/>
    </source>
</evidence>
<keyword evidence="4" id="KW-0004">4Fe-4S</keyword>
<evidence type="ECO:0000256" key="8">
    <source>
        <dbReference type="ARBA" id="ARBA00023004"/>
    </source>
</evidence>
<dbReference type="SUPFAM" id="SSF142754">
    <property type="entry name" value="NadA-like"/>
    <property type="match status" value="1"/>
</dbReference>
<keyword evidence="8" id="KW-0408">Iron</keyword>
<keyword evidence="7" id="KW-0479">Metal-binding</keyword>
<evidence type="ECO:0000256" key="9">
    <source>
        <dbReference type="ARBA" id="ARBA00023014"/>
    </source>
</evidence>
<protein>
    <recommendedName>
        <fullName evidence="3 10">Quinolinate synthase</fullName>
        <ecNumber evidence="3 10">2.5.1.72</ecNumber>
    </recommendedName>
</protein>
<reference evidence="11 12" key="1">
    <citation type="journal article" date="2019" name="Sci. Rep.">
        <title>Sulfobacillus thermotolerans: new insights into resistance and metabolic capacities of acidophilic chemolithotrophs.</title>
        <authorList>
            <person name="Panyushkina A.E."/>
            <person name="Babenko V.V."/>
            <person name="Nikitina A.S."/>
            <person name="Selezneva O.V."/>
            <person name="Tsaplina I.A."/>
            <person name="Letarova M.A."/>
            <person name="Kostryukova E.S."/>
            <person name="Letarov A.V."/>
        </authorList>
    </citation>
    <scope>NUCLEOTIDE SEQUENCE [LARGE SCALE GENOMIC DNA]</scope>
    <source>
        <strain evidence="11 12">Kr1</strain>
    </source>
</reference>
<evidence type="ECO:0000313" key="11">
    <source>
        <dbReference type="EMBL" id="AUW93366.1"/>
    </source>
</evidence>
<organism evidence="11 12">
    <name type="scientific">Sulfobacillus thermotolerans</name>
    <dbReference type="NCBI Taxonomy" id="338644"/>
    <lineage>
        <taxon>Bacteria</taxon>
        <taxon>Bacillati</taxon>
        <taxon>Bacillota</taxon>
        <taxon>Clostridia</taxon>
        <taxon>Eubacteriales</taxon>
        <taxon>Clostridiales Family XVII. Incertae Sedis</taxon>
        <taxon>Sulfobacillus</taxon>
    </lineage>
</organism>
<dbReference type="NCBIfam" id="NF006878">
    <property type="entry name" value="PRK09375.1-2"/>
    <property type="match status" value="1"/>
</dbReference>
<sequence>MTLIDEIAELKEKEQAVILAHNYEPGPVQDLADFVGDSLALARWAATTPARILVMAGVYFMAETASILCPDKTVLIPDPEAGCSLADTITPEELMTWKANYPNAAVVSYVNTSAAIKALSDYCCTSSNAVQVVQHIPAEQDILFLPDFFLGSHVKRVTKRQNLHIWHGECHVHAAIDNEAMTAVVEKNPDAELLIHPECGCTTRALAIPPKTPGLVLSTDGMLLHARTSVASQFIVATEVGLLHRLRKENPDKTFIAAHDDALCPYMNKISLEKIRDALLYHRYEVRVPSPIRDRALIPLERMVQIA</sequence>
<evidence type="ECO:0000256" key="7">
    <source>
        <dbReference type="ARBA" id="ARBA00022723"/>
    </source>
</evidence>
<dbReference type="Proteomes" id="UP000325292">
    <property type="component" value="Chromosome"/>
</dbReference>
<evidence type="ECO:0000256" key="4">
    <source>
        <dbReference type="ARBA" id="ARBA00022485"/>
    </source>
</evidence>
<dbReference type="InterPro" id="IPR036094">
    <property type="entry name" value="NadA_sf"/>
</dbReference>